<sequence>MSYDSNKGQVVNDIEALFHYQDCKMTGCKLRAGYLREEGLTPSYPWLQTTHNQVLHPEASSSTTLDKQTKNKTANMASENTADTAVTSSGSENAMGQGFLARQASPPAQAMAQMSRPSPGRGDEDPDVEKEEKEHRASPTLAKEDIGIIDDDGTCTDANLPPSVVATLPPFAVLNATMDWLFNFVRGAGMEQNQQQNVPRNQN</sequence>
<evidence type="ECO:0000256" key="1">
    <source>
        <dbReference type="SAM" id="MobiDB-lite"/>
    </source>
</evidence>
<dbReference type="Proteomes" id="UP000182658">
    <property type="component" value="Unassembled WGS sequence"/>
</dbReference>
<dbReference type="InParanoid" id="A0A1J7JFS2"/>
<proteinExistence type="predicted"/>
<evidence type="ECO:0000313" key="2">
    <source>
        <dbReference type="EMBL" id="OIW26450.1"/>
    </source>
</evidence>
<accession>A0A1J7JFS2</accession>
<keyword evidence="3" id="KW-1185">Reference proteome</keyword>
<protein>
    <submittedName>
        <fullName evidence="2">Uncharacterized protein</fullName>
    </submittedName>
</protein>
<gene>
    <name evidence="2" type="ORF">CONLIGDRAFT_683431</name>
</gene>
<feature type="region of interest" description="Disordered" evidence="1">
    <location>
        <begin position="57"/>
        <end position="141"/>
    </location>
</feature>
<feature type="compositionally biased region" description="Basic and acidic residues" evidence="1">
    <location>
        <begin position="130"/>
        <end position="141"/>
    </location>
</feature>
<evidence type="ECO:0000313" key="3">
    <source>
        <dbReference type="Proteomes" id="UP000182658"/>
    </source>
</evidence>
<dbReference type="EMBL" id="KV875100">
    <property type="protein sequence ID" value="OIW26450.1"/>
    <property type="molecule type" value="Genomic_DNA"/>
</dbReference>
<organism evidence="2 3">
    <name type="scientific">Coniochaeta ligniaria NRRL 30616</name>
    <dbReference type="NCBI Taxonomy" id="1408157"/>
    <lineage>
        <taxon>Eukaryota</taxon>
        <taxon>Fungi</taxon>
        <taxon>Dikarya</taxon>
        <taxon>Ascomycota</taxon>
        <taxon>Pezizomycotina</taxon>
        <taxon>Sordariomycetes</taxon>
        <taxon>Sordariomycetidae</taxon>
        <taxon>Coniochaetales</taxon>
        <taxon>Coniochaetaceae</taxon>
        <taxon>Coniochaeta</taxon>
    </lineage>
</organism>
<dbReference type="AlphaFoldDB" id="A0A1J7JFS2"/>
<name>A0A1J7JFS2_9PEZI</name>
<feature type="compositionally biased region" description="Low complexity" evidence="1">
    <location>
        <begin position="103"/>
        <end position="115"/>
    </location>
</feature>
<reference evidence="2 3" key="1">
    <citation type="submission" date="2016-10" db="EMBL/GenBank/DDBJ databases">
        <title>Draft genome sequence of Coniochaeta ligniaria NRRL30616, a lignocellulolytic fungus for bioabatement of inhibitors in plant biomass hydrolysates.</title>
        <authorList>
            <consortium name="DOE Joint Genome Institute"/>
            <person name="Jimenez D.J."/>
            <person name="Hector R.E."/>
            <person name="Riley R."/>
            <person name="Sun H."/>
            <person name="Grigoriev I.V."/>
            <person name="Van Elsas J.D."/>
            <person name="Nichols N.N."/>
        </authorList>
    </citation>
    <scope>NUCLEOTIDE SEQUENCE [LARGE SCALE GENOMIC DNA]</scope>
    <source>
        <strain evidence="2 3">NRRL 30616</strain>
    </source>
</reference>
<feature type="compositionally biased region" description="Polar residues" evidence="1">
    <location>
        <begin position="57"/>
        <end position="94"/>
    </location>
</feature>